<organism evidence="1 2">
    <name type="scientific">Spirosoma soli</name>
    <dbReference type="NCBI Taxonomy" id="1770529"/>
    <lineage>
        <taxon>Bacteria</taxon>
        <taxon>Pseudomonadati</taxon>
        <taxon>Bacteroidota</taxon>
        <taxon>Cytophagia</taxon>
        <taxon>Cytophagales</taxon>
        <taxon>Cytophagaceae</taxon>
        <taxon>Spirosoma</taxon>
    </lineage>
</organism>
<sequence>MPKQEFKLNDWVTLIDENAAREQQAANPDIDWPVPVISQYGERVHCWNSKRREFTITLSATEIRKVDPLKHE</sequence>
<reference evidence="2" key="1">
    <citation type="journal article" date="2019" name="Int. J. Syst. Evol. Microbiol.">
        <title>The Global Catalogue of Microorganisms (GCM) 10K type strain sequencing project: providing services to taxonomists for standard genome sequencing and annotation.</title>
        <authorList>
            <consortium name="The Broad Institute Genomics Platform"/>
            <consortium name="The Broad Institute Genome Sequencing Center for Infectious Disease"/>
            <person name="Wu L."/>
            <person name="Ma J."/>
        </authorList>
    </citation>
    <scope>NUCLEOTIDE SEQUENCE [LARGE SCALE GENOMIC DNA]</scope>
    <source>
        <strain evidence="2">KCTC 42805</strain>
    </source>
</reference>
<keyword evidence="2" id="KW-1185">Reference proteome</keyword>
<dbReference type="EMBL" id="JBHULN010000012">
    <property type="protein sequence ID" value="MFD2572660.1"/>
    <property type="molecule type" value="Genomic_DNA"/>
</dbReference>
<protein>
    <submittedName>
        <fullName evidence="1">Uncharacterized protein</fullName>
    </submittedName>
</protein>
<proteinExistence type="predicted"/>
<accession>A0ABW5M6P5</accession>
<evidence type="ECO:0000313" key="2">
    <source>
        <dbReference type="Proteomes" id="UP001597469"/>
    </source>
</evidence>
<comment type="caution">
    <text evidence="1">The sequence shown here is derived from an EMBL/GenBank/DDBJ whole genome shotgun (WGS) entry which is preliminary data.</text>
</comment>
<dbReference type="Proteomes" id="UP001597469">
    <property type="component" value="Unassembled WGS sequence"/>
</dbReference>
<gene>
    <name evidence="1" type="ORF">ACFSUS_18620</name>
</gene>
<evidence type="ECO:0000313" key="1">
    <source>
        <dbReference type="EMBL" id="MFD2572660.1"/>
    </source>
</evidence>
<name>A0ABW5M6P5_9BACT</name>
<dbReference type="RefSeq" id="WP_381525254.1">
    <property type="nucleotide sequence ID" value="NZ_JBHULN010000012.1"/>
</dbReference>